<dbReference type="Pfam" id="PF00356">
    <property type="entry name" value="LacI"/>
    <property type="match status" value="1"/>
</dbReference>
<organism evidence="5 6">
    <name type="scientific">Amycolatopsis endophytica</name>
    <dbReference type="NCBI Taxonomy" id="860233"/>
    <lineage>
        <taxon>Bacteria</taxon>
        <taxon>Bacillati</taxon>
        <taxon>Actinomycetota</taxon>
        <taxon>Actinomycetes</taxon>
        <taxon>Pseudonocardiales</taxon>
        <taxon>Pseudonocardiaceae</taxon>
        <taxon>Amycolatopsis</taxon>
    </lineage>
</organism>
<dbReference type="InterPro" id="IPR028082">
    <property type="entry name" value="Peripla_BP_I"/>
</dbReference>
<dbReference type="GO" id="GO:0003700">
    <property type="term" value="F:DNA-binding transcription factor activity"/>
    <property type="evidence" value="ECO:0007669"/>
    <property type="project" value="TreeGrafter"/>
</dbReference>
<comment type="caution">
    <text evidence="5">The sequence shown here is derived from an EMBL/GenBank/DDBJ whole genome shotgun (WGS) entry which is preliminary data.</text>
</comment>
<sequence>MAGRNRATVRDVAEAAGVSAQTVSRVVNQSGYVSADARRRVLDAVARLGYSPNVLGRSLRSTRSPMVGLAVSDIGNPFYARLHRALETPLRAAGLSVLLLNCDDDAGLEAAQLELLASYRPTGLVLSPATGTRFSARQAGVFDNVVLVSRTVPGIDVPTVVTNEQEAFAQAAEELYSAGHRRIVAVMGPEGVSTTRLREAGLHEATGRHPDRHALVRYTEGTSAAARAALREVLTTESGVTAVLGFNVPVTEGILVAVREAGLTVPGDLSVVGFTDAGWMAAAHPSVTAVAQPVEEMGRLAGDLIVRMAAGDRPARNPHLVVPGSLVRRESVTPPRKEQR</sequence>
<dbReference type="InterPro" id="IPR046335">
    <property type="entry name" value="LacI/GalR-like_sensor"/>
</dbReference>
<dbReference type="GO" id="GO:0000976">
    <property type="term" value="F:transcription cis-regulatory region binding"/>
    <property type="evidence" value="ECO:0007669"/>
    <property type="project" value="TreeGrafter"/>
</dbReference>
<keyword evidence="1" id="KW-0805">Transcription regulation</keyword>
<dbReference type="SMART" id="SM00354">
    <property type="entry name" value="HTH_LACI"/>
    <property type="match status" value="1"/>
</dbReference>
<accession>A0A853B998</accession>
<dbReference type="Proteomes" id="UP000549616">
    <property type="component" value="Unassembled WGS sequence"/>
</dbReference>
<protein>
    <submittedName>
        <fullName evidence="5">LacI family transcriptional regulator</fullName>
    </submittedName>
</protein>
<dbReference type="PANTHER" id="PTHR30146">
    <property type="entry name" value="LACI-RELATED TRANSCRIPTIONAL REPRESSOR"/>
    <property type="match status" value="1"/>
</dbReference>
<dbReference type="PRINTS" id="PR00036">
    <property type="entry name" value="HTHLACI"/>
</dbReference>
<dbReference type="EMBL" id="JACCFK010000001">
    <property type="protein sequence ID" value="NYI91580.1"/>
    <property type="molecule type" value="Genomic_DNA"/>
</dbReference>
<evidence type="ECO:0000256" key="2">
    <source>
        <dbReference type="ARBA" id="ARBA00023125"/>
    </source>
</evidence>
<dbReference type="PROSITE" id="PS00356">
    <property type="entry name" value="HTH_LACI_1"/>
    <property type="match status" value="1"/>
</dbReference>
<dbReference type="InterPro" id="IPR010982">
    <property type="entry name" value="Lambda_DNA-bd_dom_sf"/>
</dbReference>
<evidence type="ECO:0000256" key="1">
    <source>
        <dbReference type="ARBA" id="ARBA00023015"/>
    </source>
</evidence>
<dbReference type="RefSeq" id="WP_179775450.1">
    <property type="nucleotide sequence ID" value="NZ_JACCFK010000001.1"/>
</dbReference>
<keyword evidence="2" id="KW-0238">DNA-binding</keyword>
<dbReference type="SUPFAM" id="SSF53822">
    <property type="entry name" value="Periplasmic binding protein-like I"/>
    <property type="match status" value="1"/>
</dbReference>
<dbReference type="CDD" id="cd06267">
    <property type="entry name" value="PBP1_LacI_sugar_binding-like"/>
    <property type="match status" value="1"/>
</dbReference>
<dbReference type="InterPro" id="IPR000843">
    <property type="entry name" value="HTH_LacI"/>
</dbReference>
<proteinExistence type="predicted"/>
<name>A0A853B998_9PSEU</name>
<feature type="domain" description="HTH lacI-type" evidence="4">
    <location>
        <begin position="7"/>
        <end position="61"/>
    </location>
</feature>
<evidence type="ECO:0000256" key="3">
    <source>
        <dbReference type="ARBA" id="ARBA00023163"/>
    </source>
</evidence>
<dbReference type="SUPFAM" id="SSF47413">
    <property type="entry name" value="lambda repressor-like DNA-binding domains"/>
    <property type="match status" value="1"/>
</dbReference>
<evidence type="ECO:0000313" key="5">
    <source>
        <dbReference type="EMBL" id="NYI91580.1"/>
    </source>
</evidence>
<dbReference type="Gene3D" id="1.10.260.40">
    <property type="entry name" value="lambda repressor-like DNA-binding domains"/>
    <property type="match status" value="1"/>
</dbReference>
<reference evidence="5 6" key="1">
    <citation type="submission" date="2020-07" db="EMBL/GenBank/DDBJ databases">
        <title>Sequencing the genomes of 1000 actinobacteria strains.</title>
        <authorList>
            <person name="Klenk H.-P."/>
        </authorList>
    </citation>
    <scope>NUCLEOTIDE SEQUENCE [LARGE SCALE GENOMIC DNA]</scope>
    <source>
        <strain evidence="5 6">DSM 104006</strain>
    </source>
</reference>
<dbReference type="PROSITE" id="PS50932">
    <property type="entry name" value="HTH_LACI_2"/>
    <property type="match status" value="1"/>
</dbReference>
<dbReference type="CDD" id="cd01392">
    <property type="entry name" value="HTH_LacI"/>
    <property type="match status" value="1"/>
</dbReference>
<dbReference type="Pfam" id="PF13377">
    <property type="entry name" value="Peripla_BP_3"/>
    <property type="match status" value="1"/>
</dbReference>
<keyword evidence="6" id="KW-1185">Reference proteome</keyword>
<evidence type="ECO:0000259" key="4">
    <source>
        <dbReference type="PROSITE" id="PS50932"/>
    </source>
</evidence>
<dbReference type="PANTHER" id="PTHR30146:SF109">
    <property type="entry name" value="HTH-TYPE TRANSCRIPTIONAL REGULATOR GALS"/>
    <property type="match status" value="1"/>
</dbReference>
<evidence type="ECO:0000313" key="6">
    <source>
        <dbReference type="Proteomes" id="UP000549616"/>
    </source>
</evidence>
<dbReference type="Gene3D" id="3.40.50.2300">
    <property type="match status" value="2"/>
</dbReference>
<keyword evidence="3" id="KW-0804">Transcription</keyword>
<gene>
    <name evidence="5" type="ORF">HNR02_004903</name>
</gene>
<dbReference type="AlphaFoldDB" id="A0A853B998"/>